<dbReference type="AlphaFoldDB" id="A0A0F9PTE9"/>
<protein>
    <submittedName>
        <fullName evidence="1">Uncharacterized protein</fullName>
    </submittedName>
</protein>
<comment type="caution">
    <text evidence="1">The sequence shown here is derived from an EMBL/GenBank/DDBJ whole genome shotgun (WGS) entry which is preliminary data.</text>
</comment>
<evidence type="ECO:0000313" key="1">
    <source>
        <dbReference type="EMBL" id="KKN28017.1"/>
    </source>
</evidence>
<gene>
    <name evidence="1" type="ORF">LCGC14_0858540</name>
</gene>
<dbReference type="EMBL" id="LAZR01002596">
    <property type="protein sequence ID" value="KKN28017.1"/>
    <property type="molecule type" value="Genomic_DNA"/>
</dbReference>
<organism evidence="1">
    <name type="scientific">marine sediment metagenome</name>
    <dbReference type="NCBI Taxonomy" id="412755"/>
    <lineage>
        <taxon>unclassified sequences</taxon>
        <taxon>metagenomes</taxon>
        <taxon>ecological metagenomes</taxon>
    </lineage>
</organism>
<accession>A0A0F9PTE9</accession>
<reference evidence="1" key="1">
    <citation type="journal article" date="2015" name="Nature">
        <title>Complex archaea that bridge the gap between prokaryotes and eukaryotes.</title>
        <authorList>
            <person name="Spang A."/>
            <person name="Saw J.H."/>
            <person name="Jorgensen S.L."/>
            <person name="Zaremba-Niedzwiedzka K."/>
            <person name="Martijn J."/>
            <person name="Lind A.E."/>
            <person name="van Eijk R."/>
            <person name="Schleper C."/>
            <person name="Guy L."/>
            <person name="Ettema T.J."/>
        </authorList>
    </citation>
    <scope>NUCLEOTIDE SEQUENCE</scope>
</reference>
<sequence length="189" mass="21484">MKNILRMSLLIVPLILNAQSQYGESMQKAMKLREERKTEEASNLFERIALLENVNWLPSCYSDLVNTTACFGEKDKKQLTEGLEKAKESIDIAKNLSPDNTELLIKETMINTAWIVFDGATNGMTLSGENSQLYQKALQLAPENPRVVFSKAEWDMDSDRYYGKDMAPYGKDVERSLQLFVNFKPDGQS</sequence>
<name>A0A0F9PTE9_9ZZZZ</name>
<proteinExistence type="predicted"/>